<evidence type="ECO:0000313" key="2">
    <source>
        <dbReference type="EMBL" id="KAF0038037.1"/>
    </source>
</evidence>
<evidence type="ECO:0000313" key="3">
    <source>
        <dbReference type="Proteomes" id="UP000438429"/>
    </source>
</evidence>
<feature type="region of interest" description="Disordered" evidence="1">
    <location>
        <begin position="1"/>
        <end position="42"/>
    </location>
</feature>
<sequence length="112" mass="12620">MANFQPYQLNPKSDTDREEEQAGSPEAFQPRLDPDVSEWPRAELPQLIRPAEHLQHLQNGLRTSEVQNRRRLVLWDATTGSSSRYASSSGSGRSFLIQLTCMLASDHPLTEA</sequence>
<reference evidence="2 3" key="1">
    <citation type="submission" date="2019-06" db="EMBL/GenBank/DDBJ databases">
        <title>Draft genomes of female and male turbot (Scophthalmus maximus).</title>
        <authorList>
            <person name="Xu H."/>
            <person name="Xu X.-W."/>
            <person name="Shao C."/>
            <person name="Chen S."/>
        </authorList>
    </citation>
    <scope>NUCLEOTIDE SEQUENCE [LARGE SCALE GENOMIC DNA]</scope>
    <source>
        <strain evidence="2">Ysfricsl-2016a</strain>
        <tissue evidence="2">Blood</tissue>
    </source>
</reference>
<organism evidence="2 3">
    <name type="scientific">Scophthalmus maximus</name>
    <name type="common">Turbot</name>
    <name type="synonym">Psetta maxima</name>
    <dbReference type="NCBI Taxonomy" id="52904"/>
    <lineage>
        <taxon>Eukaryota</taxon>
        <taxon>Metazoa</taxon>
        <taxon>Chordata</taxon>
        <taxon>Craniata</taxon>
        <taxon>Vertebrata</taxon>
        <taxon>Euteleostomi</taxon>
        <taxon>Actinopterygii</taxon>
        <taxon>Neopterygii</taxon>
        <taxon>Teleostei</taxon>
        <taxon>Neoteleostei</taxon>
        <taxon>Acanthomorphata</taxon>
        <taxon>Carangaria</taxon>
        <taxon>Pleuronectiformes</taxon>
        <taxon>Pleuronectoidei</taxon>
        <taxon>Scophthalmidae</taxon>
        <taxon>Scophthalmus</taxon>
    </lineage>
</organism>
<dbReference type="AlphaFoldDB" id="A0A6A4SWW3"/>
<accession>A0A6A4SWW3</accession>
<evidence type="ECO:0000256" key="1">
    <source>
        <dbReference type="SAM" id="MobiDB-lite"/>
    </source>
</evidence>
<feature type="compositionally biased region" description="Polar residues" evidence="1">
    <location>
        <begin position="1"/>
        <end position="12"/>
    </location>
</feature>
<feature type="compositionally biased region" description="Basic and acidic residues" evidence="1">
    <location>
        <begin position="32"/>
        <end position="41"/>
    </location>
</feature>
<dbReference type="EMBL" id="VEVO01000009">
    <property type="protein sequence ID" value="KAF0038037.1"/>
    <property type="molecule type" value="Genomic_DNA"/>
</dbReference>
<protein>
    <submittedName>
        <fullName evidence="2">Uncharacterized protein</fullName>
    </submittedName>
</protein>
<comment type="caution">
    <text evidence="2">The sequence shown here is derived from an EMBL/GenBank/DDBJ whole genome shotgun (WGS) entry which is preliminary data.</text>
</comment>
<gene>
    <name evidence="2" type="ORF">F2P81_010911</name>
</gene>
<name>A0A6A4SWW3_SCOMX</name>
<dbReference type="Proteomes" id="UP000438429">
    <property type="component" value="Unassembled WGS sequence"/>
</dbReference>
<proteinExistence type="predicted"/>